<dbReference type="Gene3D" id="3.20.20.70">
    <property type="entry name" value="Aldolase class I"/>
    <property type="match status" value="1"/>
</dbReference>
<accession>A0A0C9V4U1</accession>
<protein>
    <submittedName>
        <fullName evidence="1">Uncharacterized protein</fullName>
    </submittedName>
</protein>
<dbReference type="HOGENOM" id="CLU_1644768_0_0_1"/>
<dbReference type="OrthoDB" id="1663137at2759"/>
<gene>
    <name evidence="1" type="ORF">M422DRAFT_260810</name>
</gene>
<proteinExistence type="predicted"/>
<dbReference type="Proteomes" id="UP000054279">
    <property type="component" value="Unassembled WGS sequence"/>
</dbReference>
<dbReference type="EMBL" id="KN837175">
    <property type="protein sequence ID" value="KIJ36717.1"/>
    <property type="molecule type" value="Genomic_DNA"/>
</dbReference>
<organism evidence="1 2">
    <name type="scientific">Sphaerobolus stellatus (strain SS14)</name>
    <dbReference type="NCBI Taxonomy" id="990650"/>
    <lineage>
        <taxon>Eukaryota</taxon>
        <taxon>Fungi</taxon>
        <taxon>Dikarya</taxon>
        <taxon>Basidiomycota</taxon>
        <taxon>Agaricomycotina</taxon>
        <taxon>Agaricomycetes</taxon>
        <taxon>Phallomycetidae</taxon>
        <taxon>Geastrales</taxon>
        <taxon>Sphaerobolaceae</taxon>
        <taxon>Sphaerobolus</taxon>
    </lineage>
</organism>
<dbReference type="InterPro" id="IPR013785">
    <property type="entry name" value="Aldolase_TIM"/>
</dbReference>
<sequence>MEALIRIRQEMPSNFIIGIKLNAGDYTTGDMTEDATMGHIRRLCGLSIDFIEIVVRTMKILSAIACFSRKVMQERSTVAWPLILLTGGLRIPSQLSGAILNNHTRDWAAVQAYQHITFPDSNLHAHRWTPELTGAGVGVAWYTVGLRSLAEGKALDMRMGT</sequence>
<evidence type="ECO:0000313" key="2">
    <source>
        <dbReference type="Proteomes" id="UP000054279"/>
    </source>
</evidence>
<evidence type="ECO:0000313" key="1">
    <source>
        <dbReference type="EMBL" id="KIJ36717.1"/>
    </source>
</evidence>
<dbReference type="SUPFAM" id="SSF51395">
    <property type="entry name" value="FMN-linked oxidoreductases"/>
    <property type="match status" value="1"/>
</dbReference>
<name>A0A0C9V4U1_SPHS4</name>
<reference evidence="1 2" key="1">
    <citation type="submission" date="2014-06" db="EMBL/GenBank/DDBJ databases">
        <title>Evolutionary Origins and Diversification of the Mycorrhizal Mutualists.</title>
        <authorList>
            <consortium name="DOE Joint Genome Institute"/>
            <consortium name="Mycorrhizal Genomics Consortium"/>
            <person name="Kohler A."/>
            <person name="Kuo A."/>
            <person name="Nagy L.G."/>
            <person name="Floudas D."/>
            <person name="Copeland A."/>
            <person name="Barry K.W."/>
            <person name="Cichocki N."/>
            <person name="Veneault-Fourrey C."/>
            <person name="LaButti K."/>
            <person name="Lindquist E.A."/>
            <person name="Lipzen A."/>
            <person name="Lundell T."/>
            <person name="Morin E."/>
            <person name="Murat C."/>
            <person name="Riley R."/>
            <person name="Ohm R."/>
            <person name="Sun H."/>
            <person name="Tunlid A."/>
            <person name="Henrissat B."/>
            <person name="Grigoriev I.V."/>
            <person name="Hibbett D.S."/>
            <person name="Martin F."/>
        </authorList>
    </citation>
    <scope>NUCLEOTIDE SEQUENCE [LARGE SCALE GENOMIC DNA]</scope>
    <source>
        <strain evidence="1 2">SS14</strain>
    </source>
</reference>
<dbReference type="AlphaFoldDB" id="A0A0C9V4U1"/>
<keyword evidence="2" id="KW-1185">Reference proteome</keyword>